<proteinExistence type="predicted"/>
<reference evidence="2" key="3">
    <citation type="submission" date="2025-09" db="UniProtKB">
        <authorList>
            <consortium name="Ensembl"/>
        </authorList>
    </citation>
    <scope>IDENTIFICATION</scope>
</reference>
<dbReference type="InParanoid" id="A0A3Q1H141"/>
<dbReference type="Gene3D" id="2.60.40.10">
    <property type="entry name" value="Immunoglobulins"/>
    <property type="match status" value="1"/>
</dbReference>
<reference evidence="2" key="2">
    <citation type="submission" date="2025-08" db="UniProtKB">
        <authorList>
            <consortium name="Ensembl"/>
        </authorList>
    </citation>
    <scope>IDENTIFICATION</scope>
</reference>
<accession>A0A3Q1H141</accession>
<evidence type="ECO:0000313" key="2">
    <source>
        <dbReference type="Ensembl" id="ENSATEP00000000895.2"/>
    </source>
</evidence>
<keyword evidence="1" id="KW-0472">Membrane</keyword>
<keyword evidence="1" id="KW-0812">Transmembrane</keyword>
<protein>
    <recommendedName>
        <fullName evidence="4">Immunoglobulin subtype domain-containing protein</fullName>
    </recommendedName>
</protein>
<dbReference type="OrthoDB" id="8920197at2759"/>
<dbReference type="InterPro" id="IPR036179">
    <property type="entry name" value="Ig-like_dom_sf"/>
</dbReference>
<evidence type="ECO:0000256" key="1">
    <source>
        <dbReference type="SAM" id="Phobius"/>
    </source>
</evidence>
<dbReference type="SUPFAM" id="SSF48726">
    <property type="entry name" value="Immunoglobulin"/>
    <property type="match status" value="1"/>
</dbReference>
<evidence type="ECO:0000313" key="3">
    <source>
        <dbReference type="Proteomes" id="UP000265040"/>
    </source>
</evidence>
<feature type="transmembrane region" description="Helical" evidence="1">
    <location>
        <begin position="120"/>
        <end position="146"/>
    </location>
</feature>
<dbReference type="AlphaFoldDB" id="A0A3Q1H141"/>
<dbReference type="GeneTree" id="ENSGT00940000169918"/>
<organism evidence="2 3">
    <name type="scientific">Anabas testudineus</name>
    <name type="common">Climbing perch</name>
    <name type="synonym">Anthias testudineus</name>
    <dbReference type="NCBI Taxonomy" id="64144"/>
    <lineage>
        <taxon>Eukaryota</taxon>
        <taxon>Metazoa</taxon>
        <taxon>Chordata</taxon>
        <taxon>Craniata</taxon>
        <taxon>Vertebrata</taxon>
        <taxon>Euteleostomi</taxon>
        <taxon>Actinopterygii</taxon>
        <taxon>Neopterygii</taxon>
        <taxon>Teleostei</taxon>
        <taxon>Neoteleostei</taxon>
        <taxon>Acanthomorphata</taxon>
        <taxon>Anabantaria</taxon>
        <taxon>Anabantiformes</taxon>
        <taxon>Anabantoidei</taxon>
        <taxon>Anabantidae</taxon>
        <taxon>Anabas</taxon>
    </lineage>
</organism>
<evidence type="ECO:0008006" key="4">
    <source>
        <dbReference type="Google" id="ProtNLM"/>
    </source>
</evidence>
<name>A0A3Q1H141_ANATE</name>
<dbReference type="Proteomes" id="UP000265040">
    <property type="component" value="Chromosome 19"/>
</dbReference>
<sequence>MTGFNGGDVTINCYHSISGEGGWCRLGGSCVKESSGSIDGTKVIINVNVPGVVTVTMRGLRTESSGWYFCVKGDLQMPVHLTVNERPTTTAAPLTTVPVDPTTDPAAEAPAQSDYYGASIYPLSLMIALTVLTIILIVTSLIWFMLKRYSQTKAQSSALTVQRKRRRKLNASHAEGDVDVLYRSVVIKRQQDVQRVERNEQDVTYSTLA</sequence>
<keyword evidence="3" id="KW-1185">Reference proteome</keyword>
<reference evidence="2" key="1">
    <citation type="submission" date="2021-04" db="EMBL/GenBank/DDBJ databases">
        <authorList>
            <consortium name="Wellcome Sanger Institute Data Sharing"/>
        </authorList>
    </citation>
    <scope>NUCLEOTIDE SEQUENCE [LARGE SCALE GENOMIC DNA]</scope>
</reference>
<dbReference type="Ensembl" id="ENSATET00000000913.3">
    <property type="protein sequence ID" value="ENSATEP00000000895.2"/>
    <property type="gene ID" value="ENSATEG00000000646.3"/>
</dbReference>
<keyword evidence="1" id="KW-1133">Transmembrane helix</keyword>
<dbReference type="STRING" id="64144.ENSATEP00000000895"/>
<dbReference type="InterPro" id="IPR013783">
    <property type="entry name" value="Ig-like_fold"/>
</dbReference>